<dbReference type="SUPFAM" id="SSF52540">
    <property type="entry name" value="P-loop containing nucleoside triphosphate hydrolases"/>
    <property type="match status" value="1"/>
</dbReference>
<keyword evidence="3" id="KW-1185">Reference proteome</keyword>
<proteinExistence type="predicted"/>
<protein>
    <recommendedName>
        <fullName evidence="4">NB-ARC domain-containing protein</fullName>
    </recommendedName>
</protein>
<dbReference type="EMBL" id="BAAAYK010000038">
    <property type="protein sequence ID" value="GAA3359998.1"/>
    <property type="molecule type" value="Genomic_DNA"/>
</dbReference>
<dbReference type="RefSeq" id="WP_344928405.1">
    <property type="nucleotide sequence ID" value="NZ_BAAAYK010000038.1"/>
</dbReference>
<dbReference type="PANTHER" id="PTHR47691:SF3">
    <property type="entry name" value="HTH-TYPE TRANSCRIPTIONAL REGULATOR RV0890C-RELATED"/>
    <property type="match status" value="1"/>
</dbReference>
<name>A0ABP6RSG7_9PSEU</name>
<reference evidence="3" key="1">
    <citation type="journal article" date="2019" name="Int. J. Syst. Evol. Microbiol.">
        <title>The Global Catalogue of Microorganisms (GCM) 10K type strain sequencing project: providing services to taxonomists for standard genome sequencing and annotation.</title>
        <authorList>
            <consortium name="The Broad Institute Genomics Platform"/>
            <consortium name="The Broad Institute Genome Sequencing Center for Infectious Disease"/>
            <person name="Wu L."/>
            <person name="Ma J."/>
        </authorList>
    </citation>
    <scope>NUCLEOTIDE SEQUENCE [LARGE SCALE GENOMIC DNA]</scope>
    <source>
        <strain evidence="3">JCM 9687</strain>
    </source>
</reference>
<dbReference type="Gene3D" id="3.40.50.300">
    <property type="entry name" value="P-loop containing nucleotide triphosphate hydrolases"/>
    <property type="match status" value="1"/>
</dbReference>
<accession>A0ABP6RSG7</accession>
<dbReference type="InterPro" id="IPR011990">
    <property type="entry name" value="TPR-like_helical_dom_sf"/>
</dbReference>
<comment type="caution">
    <text evidence="2">The sequence shown here is derived from an EMBL/GenBank/DDBJ whole genome shotgun (WGS) entry which is preliminary data.</text>
</comment>
<feature type="compositionally biased region" description="Polar residues" evidence="1">
    <location>
        <begin position="40"/>
        <end position="51"/>
    </location>
</feature>
<sequence length="702" mass="76422">MADGHRNENTGSAQVVAQVGTLTGDMHLHLPRRQAEPRNQVPNPTSHYTNNERQLSEISAALLRPSDEEQVPAIAVIVGPPGSGKSATGYRWVFAHSNTFPDGVFYAPLGSGPDDAGAPGAESEALRQFLIRVGFEPREIPDSLASRSAWFREWSAGKRVAVVIDDAVRAPQVRHLLPGVGRSAVLVTSVGDLSGLRATDQVTFVEITPLEPESARELLRRIAGAPLVDAEPAAVEELIGLCQGSALALSVAAVLLVGRGERPVAPLVARLSREGRLVRGLSRDPELSVDVVFDAAADRLSPAEHGCYLAFGQHQGDGDISLEALAAGLDADPEDVEAHLDRLVAAKLVTRTGEERYGANRLVREHARRRAELHEGRSAEARRIRDRLASYYRIAAVRCGHAMNPRRGWLERFWPGLTSGGAHVEKAQALQWLEAERRTLRAVIDDDHREGRVETCVLAIALWPLYEHSKDFADLEETSHYAERLAEHRELPLVRTLALVQRGFAPLGRQEYAAAAELFAQARKLCTDHGDLELTATTIESQALAARGLGQVVRARELFEENLELARKSGNPQRVGVARMHLGSVAPASEAVLHLEEALAWFEKGDAVNTAKTRMWLGMRLGELGAAEAAGVALHRALDTMLELRRHTDVAQIRLGLAELALAAGDRDEARAQQREAQALYRSQGWSSQAEQVEARLAGPEA</sequence>
<dbReference type="InterPro" id="IPR027417">
    <property type="entry name" value="P-loop_NTPase"/>
</dbReference>
<dbReference type="SUPFAM" id="SSF48452">
    <property type="entry name" value="TPR-like"/>
    <property type="match status" value="1"/>
</dbReference>
<evidence type="ECO:0008006" key="4">
    <source>
        <dbReference type="Google" id="ProtNLM"/>
    </source>
</evidence>
<gene>
    <name evidence="2" type="ORF">GCM10020366_38230</name>
</gene>
<dbReference type="Proteomes" id="UP001500483">
    <property type="component" value="Unassembled WGS sequence"/>
</dbReference>
<dbReference type="PANTHER" id="PTHR47691">
    <property type="entry name" value="REGULATOR-RELATED"/>
    <property type="match status" value="1"/>
</dbReference>
<evidence type="ECO:0000313" key="2">
    <source>
        <dbReference type="EMBL" id="GAA3359998.1"/>
    </source>
</evidence>
<evidence type="ECO:0000313" key="3">
    <source>
        <dbReference type="Proteomes" id="UP001500483"/>
    </source>
</evidence>
<organism evidence="2 3">
    <name type="scientific">Saccharopolyspora gregorii</name>
    <dbReference type="NCBI Taxonomy" id="33914"/>
    <lineage>
        <taxon>Bacteria</taxon>
        <taxon>Bacillati</taxon>
        <taxon>Actinomycetota</taxon>
        <taxon>Actinomycetes</taxon>
        <taxon>Pseudonocardiales</taxon>
        <taxon>Pseudonocardiaceae</taxon>
        <taxon>Saccharopolyspora</taxon>
    </lineage>
</organism>
<dbReference type="Gene3D" id="1.25.40.10">
    <property type="entry name" value="Tetratricopeptide repeat domain"/>
    <property type="match status" value="1"/>
</dbReference>
<feature type="region of interest" description="Disordered" evidence="1">
    <location>
        <begin position="31"/>
        <end position="51"/>
    </location>
</feature>
<evidence type="ECO:0000256" key="1">
    <source>
        <dbReference type="SAM" id="MobiDB-lite"/>
    </source>
</evidence>